<dbReference type="Pfam" id="PF00643">
    <property type="entry name" value="zf-B_box"/>
    <property type="match status" value="1"/>
</dbReference>
<keyword evidence="1" id="KW-0812">Transmembrane</keyword>
<keyword evidence="1" id="KW-0472">Membrane</keyword>
<protein>
    <recommendedName>
        <fullName evidence="2">B box-type domain-containing protein</fullName>
    </recommendedName>
</protein>
<gene>
    <name evidence="3" type="ORF">H9647_18900</name>
</gene>
<sequence length="87" mass="9438">MAEFLCMNHPHKQAVAQCRRCGKPVCQDCYDPSTGYCRDQCTKNEAVSSVHTSKKNVVLQVIVAILAIIGGLAILLITICGALILSY</sequence>
<dbReference type="InterPro" id="IPR000315">
    <property type="entry name" value="Znf_B-box"/>
</dbReference>
<evidence type="ECO:0000313" key="3">
    <source>
        <dbReference type="EMBL" id="MBD7970135.1"/>
    </source>
</evidence>
<dbReference type="EMBL" id="JACSQL010000010">
    <property type="protein sequence ID" value="MBD7970135.1"/>
    <property type="molecule type" value="Genomic_DNA"/>
</dbReference>
<reference evidence="3 4" key="1">
    <citation type="submission" date="2020-08" db="EMBL/GenBank/DDBJ databases">
        <title>A Genomic Blueprint of the Chicken Gut Microbiome.</title>
        <authorList>
            <person name="Gilroy R."/>
            <person name="Ravi A."/>
            <person name="Getino M."/>
            <person name="Pursley I."/>
            <person name="Horton D.L."/>
            <person name="Alikhan N.-F."/>
            <person name="Baker D."/>
            <person name="Gharbi K."/>
            <person name="Hall N."/>
            <person name="Watson M."/>
            <person name="Adriaenssens E.M."/>
            <person name="Foster-Nyarko E."/>
            <person name="Jarju S."/>
            <person name="Secka A."/>
            <person name="Antonio M."/>
            <person name="Oren A."/>
            <person name="Chaudhuri R."/>
            <person name="La Ragione R.M."/>
            <person name="Hildebrand F."/>
            <person name="Pallen M.J."/>
        </authorList>
    </citation>
    <scope>NUCLEOTIDE SEQUENCE [LARGE SCALE GENOMIC DNA]</scope>
    <source>
        <strain evidence="3 4">Sa2BVA9</strain>
    </source>
</reference>
<keyword evidence="1" id="KW-1133">Transmembrane helix</keyword>
<evidence type="ECO:0000256" key="1">
    <source>
        <dbReference type="SAM" id="Phobius"/>
    </source>
</evidence>
<feature type="transmembrane region" description="Helical" evidence="1">
    <location>
        <begin position="57"/>
        <end position="85"/>
    </location>
</feature>
<dbReference type="Proteomes" id="UP000608071">
    <property type="component" value="Unassembled WGS sequence"/>
</dbReference>
<organism evidence="3 4">
    <name type="scientific">Paenibacillus gallinarum</name>
    <dbReference type="NCBI Taxonomy" id="2762232"/>
    <lineage>
        <taxon>Bacteria</taxon>
        <taxon>Bacillati</taxon>
        <taxon>Bacillota</taxon>
        <taxon>Bacilli</taxon>
        <taxon>Bacillales</taxon>
        <taxon>Paenibacillaceae</taxon>
        <taxon>Paenibacillus</taxon>
    </lineage>
</organism>
<feature type="domain" description="B box-type" evidence="2">
    <location>
        <begin position="4"/>
        <end position="31"/>
    </location>
</feature>
<keyword evidence="4" id="KW-1185">Reference proteome</keyword>
<evidence type="ECO:0000259" key="2">
    <source>
        <dbReference type="Pfam" id="PF00643"/>
    </source>
</evidence>
<accession>A0ABR8T305</accession>
<evidence type="ECO:0000313" key="4">
    <source>
        <dbReference type="Proteomes" id="UP000608071"/>
    </source>
</evidence>
<comment type="caution">
    <text evidence="3">The sequence shown here is derived from an EMBL/GenBank/DDBJ whole genome shotgun (WGS) entry which is preliminary data.</text>
</comment>
<proteinExistence type="predicted"/>
<name>A0ABR8T305_9BACL</name>